<proteinExistence type="predicted"/>
<dbReference type="SMART" id="SM00829">
    <property type="entry name" value="PKS_ER"/>
    <property type="match status" value="1"/>
</dbReference>
<dbReference type="Pfam" id="PF08240">
    <property type="entry name" value="ADH_N"/>
    <property type="match status" value="1"/>
</dbReference>
<dbReference type="CDD" id="cd05289">
    <property type="entry name" value="MDR_like_2"/>
    <property type="match status" value="1"/>
</dbReference>
<dbReference type="Proteomes" id="UP000295270">
    <property type="component" value="Unassembled WGS sequence"/>
</dbReference>
<gene>
    <name evidence="2" type="ORF">EV142_102113</name>
</gene>
<keyword evidence="3" id="KW-1185">Reference proteome</keyword>
<dbReference type="InterPro" id="IPR013154">
    <property type="entry name" value="ADH-like_N"/>
</dbReference>
<dbReference type="PANTHER" id="PTHR43482:SF1">
    <property type="entry name" value="PROTEIN AST1-RELATED"/>
    <property type="match status" value="1"/>
</dbReference>
<accession>A0ABY2B320</accession>
<dbReference type="InterPro" id="IPR052585">
    <property type="entry name" value="Lipid_raft_assoc_Zn_ADH"/>
</dbReference>
<dbReference type="SUPFAM" id="SSF50129">
    <property type="entry name" value="GroES-like"/>
    <property type="match status" value="1"/>
</dbReference>
<dbReference type="PANTHER" id="PTHR43482">
    <property type="entry name" value="PROTEIN AST1-RELATED"/>
    <property type="match status" value="1"/>
</dbReference>
<name>A0ABY2B320_9FLAO</name>
<dbReference type="Gene3D" id="3.90.180.10">
    <property type="entry name" value="Medium-chain alcohol dehydrogenases, catalytic domain"/>
    <property type="match status" value="1"/>
</dbReference>
<dbReference type="SUPFAM" id="SSF51735">
    <property type="entry name" value="NAD(P)-binding Rossmann-fold domains"/>
    <property type="match status" value="1"/>
</dbReference>
<evidence type="ECO:0000313" key="2">
    <source>
        <dbReference type="EMBL" id="TCN59495.1"/>
    </source>
</evidence>
<comment type="caution">
    <text evidence="2">The sequence shown here is derived from an EMBL/GenBank/DDBJ whole genome shotgun (WGS) entry which is preliminary data.</text>
</comment>
<dbReference type="InterPro" id="IPR011032">
    <property type="entry name" value="GroES-like_sf"/>
</dbReference>
<dbReference type="InterPro" id="IPR036291">
    <property type="entry name" value="NAD(P)-bd_dom_sf"/>
</dbReference>
<evidence type="ECO:0000259" key="1">
    <source>
        <dbReference type="SMART" id="SM00829"/>
    </source>
</evidence>
<protein>
    <submittedName>
        <fullName evidence="2">Alcohol dehydrogenase-like protein</fullName>
    </submittedName>
</protein>
<dbReference type="EMBL" id="SLWA01000002">
    <property type="protein sequence ID" value="TCN59495.1"/>
    <property type="molecule type" value="Genomic_DNA"/>
</dbReference>
<dbReference type="InterPro" id="IPR020843">
    <property type="entry name" value="ER"/>
</dbReference>
<dbReference type="Gene3D" id="3.40.50.720">
    <property type="entry name" value="NAD(P)-binding Rossmann-like Domain"/>
    <property type="match status" value="1"/>
</dbReference>
<reference evidence="2 3" key="1">
    <citation type="journal article" date="2015" name="Stand. Genomic Sci.">
        <title>Genomic Encyclopedia of Bacterial and Archaeal Type Strains, Phase III: the genomes of soil and plant-associated and newly described type strains.</title>
        <authorList>
            <person name="Whitman W.B."/>
            <person name="Woyke T."/>
            <person name="Klenk H.P."/>
            <person name="Zhou Y."/>
            <person name="Lilburn T.G."/>
            <person name="Beck B.J."/>
            <person name="De Vos P."/>
            <person name="Vandamme P."/>
            <person name="Eisen J.A."/>
            <person name="Garrity G."/>
            <person name="Hugenholtz P."/>
            <person name="Kyrpides N.C."/>
        </authorList>
    </citation>
    <scope>NUCLEOTIDE SEQUENCE [LARGE SCALE GENOMIC DNA]</scope>
    <source>
        <strain evidence="2 3">P5626</strain>
    </source>
</reference>
<sequence length="229" mass="25073">MFWCIDYLNVHTCGKDSYNIHLSFNYIKKMKAIILNNSGSVDNFNYVHVSKPSIKENEVLVKVTSVSVNPVDYKARENEGTLNWLFGEQRPVILGWDLSGIIQEVGKNVSDFKIDDAVFGMANFPGNGSAYAEYVAVPSSHLTLKPANISHQEAAAATLAVLTAWQALVTNGNIKKDNKVLIHGASGGVGHYAIQIAKHFGAYVIGTSSEKIKNLCCKMVPTNILITQK</sequence>
<feature type="domain" description="Enoyl reductase (ER)" evidence="1">
    <location>
        <begin position="39"/>
        <end position="225"/>
    </location>
</feature>
<organism evidence="2 3">
    <name type="scientific">Flavobacterium circumlabens</name>
    <dbReference type="NCBI Taxonomy" id="2133765"/>
    <lineage>
        <taxon>Bacteria</taxon>
        <taxon>Pseudomonadati</taxon>
        <taxon>Bacteroidota</taxon>
        <taxon>Flavobacteriia</taxon>
        <taxon>Flavobacteriales</taxon>
        <taxon>Flavobacteriaceae</taxon>
        <taxon>Flavobacterium</taxon>
    </lineage>
</organism>
<evidence type="ECO:0000313" key="3">
    <source>
        <dbReference type="Proteomes" id="UP000295270"/>
    </source>
</evidence>